<feature type="compositionally biased region" description="Basic and acidic residues" evidence="1">
    <location>
        <begin position="20"/>
        <end position="40"/>
    </location>
</feature>
<feature type="compositionally biased region" description="Polar residues" evidence="1">
    <location>
        <begin position="60"/>
        <end position="74"/>
    </location>
</feature>
<evidence type="ECO:0000256" key="1">
    <source>
        <dbReference type="SAM" id="MobiDB-lite"/>
    </source>
</evidence>
<organism evidence="2 3">
    <name type="scientific">Iphiclides podalirius</name>
    <name type="common">scarce swallowtail</name>
    <dbReference type="NCBI Taxonomy" id="110791"/>
    <lineage>
        <taxon>Eukaryota</taxon>
        <taxon>Metazoa</taxon>
        <taxon>Ecdysozoa</taxon>
        <taxon>Arthropoda</taxon>
        <taxon>Hexapoda</taxon>
        <taxon>Insecta</taxon>
        <taxon>Pterygota</taxon>
        <taxon>Neoptera</taxon>
        <taxon>Endopterygota</taxon>
        <taxon>Lepidoptera</taxon>
        <taxon>Glossata</taxon>
        <taxon>Ditrysia</taxon>
        <taxon>Papilionoidea</taxon>
        <taxon>Papilionidae</taxon>
        <taxon>Papilioninae</taxon>
        <taxon>Iphiclides</taxon>
    </lineage>
</organism>
<proteinExistence type="predicted"/>
<dbReference type="EMBL" id="OW152832">
    <property type="protein sequence ID" value="CAH2052788.1"/>
    <property type="molecule type" value="Genomic_DNA"/>
</dbReference>
<sequence length="89" mass="10187">MDLNNFRSDSSSDDTDDDLETPHYDADSKDTPEFIREPTRQHILCRKRPMEGNSDDEQECSNLDTTSDQENVSTDSDLISKVKLDISLF</sequence>
<evidence type="ECO:0000313" key="3">
    <source>
        <dbReference type="Proteomes" id="UP000837857"/>
    </source>
</evidence>
<reference evidence="2" key="1">
    <citation type="submission" date="2022-03" db="EMBL/GenBank/DDBJ databases">
        <authorList>
            <person name="Martin H S."/>
        </authorList>
    </citation>
    <scope>NUCLEOTIDE SEQUENCE</scope>
</reference>
<dbReference type="Proteomes" id="UP000837857">
    <property type="component" value="Chromosome 20"/>
</dbReference>
<name>A0ABN8IDL3_9NEOP</name>
<evidence type="ECO:0000313" key="2">
    <source>
        <dbReference type="EMBL" id="CAH2052788.1"/>
    </source>
</evidence>
<feature type="region of interest" description="Disordered" evidence="1">
    <location>
        <begin position="1"/>
        <end position="74"/>
    </location>
</feature>
<accession>A0ABN8IDL3</accession>
<keyword evidence="3" id="KW-1185">Reference proteome</keyword>
<gene>
    <name evidence="2" type="ORF">IPOD504_LOCUS8382</name>
</gene>
<protein>
    <submittedName>
        <fullName evidence="2">Uncharacterized protein</fullName>
    </submittedName>
</protein>
<feature type="non-terminal residue" evidence="2">
    <location>
        <position position="1"/>
    </location>
</feature>